<dbReference type="Proteomes" id="UP000504693">
    <property type="component" value="Chromosome"/>
</dbReference>
<protein>
    <recommendedName>
        <fullName evidence="3">DUF2927 domain-containing protein</fullName>
    </recommendedName>
</protein>
<dbReference type="RefSeq" id="WP_173212151.1">
    <property type="nucleotide sequence ID" value="NZ_CP053921.1"/>
</dbReference>
<accession>A0A7D4B9S2</accession>
<reference evidence="1 2" key="1">
    <citation type="submission" date="2020-05" db="EMBL/GenBank/DDBJ databases">
        <title>Erythrobacter mangrovi sp. nov., isolated from rhizosphere soil of mangrove plant (Kandelia candel).</title>
        <authorList>
            <person name="Ye Y.H."/>
        </authorList>
    </citation>
    <scope>NUCLEOTIDE SEQUENCE [LARGE SCALE GENOMIC DNA]</scope>
    <source>
        <strain evidence="1 2">EB310</strain>
    </source>
</reference>
<dbReference type="KEGG" id="emv:HQR01_02150"/>
<evidence type="ECO:0000313" key="1">
    <source>
        <dbReference type="EMBL" id="QKG70266.1"/>
    </source>
</evidence>
<dbReference type="AlphaFoldDB" id="A0A7D4B9S2"/>
<name>A0A7D4B9S2_9SPHN</name>
<evidence type="ECO:0008006" key="3">
    <source>
        <dbReference type="Google" id="ProtNLM"/>
    </source>
</evidence>
<evidence type="ECO:0000313" key="2">
    <source>
        <dbReference type="Proteomes" id="UP000504693"/>
    </source>
</evidence>
<dbReference type="EMBL" id="CP053921">
    <property type="protein sequence ID" value="QKG70266.1"/>
    <property type="molecule type" value="Genomic_DNA"/>
</dbReference>
<keyword evidence="2" id="KW-1185">Reference proteome</keyword>
<organism evidence="1 2">
    <name type="scientific">Erythrobacter mangrovi</name>
    <dbReference type="NCBI Taxonomy" id="2739433"/>
    <lineage>
        <taxon>Bacteria</taxon>
        <taxon>Pseudomonadati</taxon>
        <taxon>Pseudomonadota</taxon>
        <taxon>Alphaproteobacteria</taxon>
        <taxon>Sphingomonadales</taxon>
        <taxon>Erythrobacteraceae</taxon>
        <taxon>Erythrobacter/Porphyrobacter group</taxon>
        <taxon>Erythrobacter</taxon>
    </lineage>
</organism>
<gene>
    <name evidence="1" type="ORF">HQR01_02150</name>
</gene>
<proteinExistence type="predicted"/>
<sequence length="329" mass="36029">MFSDCNIPTLWASTNSIGSLRNRPIITMRRIRFRLLSLALTCGACLAFPAAAQNTGDEGREIIVRGKKTTERSIVSSMAQDITRRPRIDKPLSRRYNAVCLGLYGMKAETGLALLAQIESNLDNLGIRRDKEGCQVNSLVAFVQDGPKTVKALRKEQPQLFEGLLDHEVDRIFAGNGAAQAWQTTLVKGADGKEFYSGTFGNPPREVEINTGYRASNLAQQIRADILGAVIVFDNDFVPGKTIQQLADYATIRLVAPTADLSEEAGISSILTLFAEDNLTPEGLTDFDWAYLNALYRLPPTASGSSIRGATWAEYRKLTKDPAPEAADQ</sequence>